<dbReference type="AlphaFoldDB" id="A0A381Q6U5"/>
<reference evidence="1" key="1">
    <citation type="submission" date="2018-05" db="EMBL/GenBank/DDBJ databases">
        <authorList>
            <person name="Lanie J.A."/>
            <person name="Ng W.-L."/>
            <person name="Kazmierczak K.M."/>
            <person name="Andrzejewski T.M."/>
            <person name="Davidsen T.M."/>
            <person name="Wayne K.J."/>
            <person name="Tettelin H."/>
            <person name="Glass J.I."/>
            <person name="Rusch D."/>
            <person name="Podicherti R."/>
            <person name="Tsui H.-C.T."/>
            <person name="Winkler M.E."/>
        </authorList>
    </citation>
    <scope>NUCLEOTIDE SEQUENCE</scope>
</reference>
<name>A0A381Q6U5_9ZZZZ</name>
<sequence length="56" mass="6198">MHSAEIRGALLCQPLWTVLKVWPGLHQTGRTTLGNIRLSIYLNRAEAIAEEADSPV</sequence>
<proteinExistence type="predicted"/>
<accession>A0A381Q6U5</accession>
<organism evidence="1">
    <name type="scientific">marine metagenome</name>
    <dbReference type="NCBI Taxonomy" id="408172"/>
    <lineage>
        <taxon>unclassified sequences</taxon>
        <taxon>metagenomes</taxon>
        <taxon>ecological metagenomes</taxon>
    </lineage>
</organism>
<evidence type="ECO:0000313" key="1">
    <source>
        <dbReference type="EMBL" id="SUZ75051.1"/>
    </source>
</evidence>
<protein>
    <submittedName>
        <fullName evidence="1">Uncharacterized protein</fullName>
    </submittedName>
</protein>
<gene>
    <name evidence="1" type="ORF">METZ01_LOCUS27905</name>
</gene>
<dbReference type="EMBL" id="UINC01001231">
    <property type="protein sequence ID" value="SUZ75051.1"/>
    <property type="molecule type" value="Genomic_DNA"/>
</dbReference>